<reference evidence="1 2" key="1">
    <citation type="submission" date="2019-06" db="EMBL/GenBank/DDBJ databases">
        <title>A chromosome-scale genome assembly of the striped catfish, Pangasianodon hypophthalmus.</title>
        <authorList>
            <person name="Wen M."/>
            <person name="Zahm M."/>
            <person name="Roques C."/>
            <person name="Cabau C."/>
            <person name="Klopp C."/>
            <person name="Donnadieu C."/>
            <person name="Jouanno E."/>
            <person name="Avarre J.-C."/>
            <person name="Campet M."/>
            <person name="Ha T.T.T."/>
            <person name="Dugue R."/>
            <person name="Lampietro C."/>
            <person name="Louis A."/>
            <person name="Herpin A."/>
            <person name="Echchiki A."/>
            <person name="Berthelot C."/>
            <person name="Parey E."/>
            <person name="Roest-Crollius H."/>
            <person name="Braasch I."/>
            <person name="Postlethwait J."/>
            <person name="Bobe J."/>
            <person name="Montfort J."/>
            <person name="Bouchez O."/>
            <person name="Begum T."/>
            <person name="Schartl M."/>
            <person name="Guiguen Y."/>
        </authorList>
    </citation>
    <scope>NUCLEOTIDE SEQUENCE [LARGE SCALE GENOMIC DNA]</scope>
    <source>
        <strain evidence="1 2">Indonesia</strain>
        <tissue evidence="1">Blood</tissue>
    </source>
</reference>
<name>A0A5N5LN93_PANHP</name>
<comment type="caution">
    <text evidence="1">The sequence shown here is derived from an EMBL/GenBank/DDBJ whole genome shotgun (WGS) entry which is preliminary data.</text>
</comment>
<dbReference type="Proteomes" id="UP000327468">
    <property type="component" value="Chromosome 17"/>
</dbReference>
<gene>
    <name evidence="1" type="ORF">PHYPO_G00079130</name>
</gene>
<dbReference type="AlphaFoldDB" id="A0A5N5LN93"/>
<evidence type="ECO:0000313" key="1">
    <source>
        <dbReference type="EMBL" id="KAB5543436.1"/>
    </source>
</evidence>
<dbReference type="EMBL" id="VFJC01000018">
    <property type="protein sequence ID" value="KAB5543436.1"/>
    <property type="molecule type" value="Genomic_DNA"/>
</dbReference>
<protein>
    <submittedName>
        <fullName evidence="1">Uncharacterized protein</fullName>
    </submittedName>
</protein>
<sequence length="153" mass="17616">MCMRHGQGKMCMYFFPKLTHTNCFIGILRRLVPTRSLRVINAYLTLLIRKYQCNAGEAAVIDSYAMTAIWQGKFGRIRIDPMAHKVIAGIVNEHHRWMLVFAEKILQWQAINIDTSQKAVDKLRLDIATSLLRESDDLSSLCFYCGMEDQDEA</sequence>
<organism evidence="1 2">
    <name type="scientific">Pangasianodon hypophthalmus</name>
    <name type="common">Striped catfish</name>
    <name type="synonym">Helicophagus hypophthalmus</name>
    <dbReference type="NCBI Taxonomy" id="310915"/>
    <lineage>
        <taxon>Eukaryota</taxon>
        <taxon>Metazoa</taxon>
        <taxon>Chordata</taxon>
        <taxon>Craniata</taxon>
        <taxon>Vertebrata</taxon>
        <taxon>Euteleostomi</taxon>
        <taxon>Actinopterygii</taxon>
        <taxon>Neopterygii</taxon>
        <taxon>Teleostei</taxon>
        <taxon>Ostariophysi</taxon>
        <taxon>Siluriformes</taxon>
        <taxon>Pangasiidae</taxon>
        <taxon>Pangasianodon</taxon>
    </lineage>
</organism>
<proteinExistence type="predicted"/>
<keyword evidence="2" id="KW-1185">Reference proteome</keyword>
<accession>A0A5N5LN93</accession>
<evidence type="ECO:0000313" key="2">
    <source>
        <dbReference type="Proteomes" id="UP000327468"/>
    </source>
</evidence>